<dbReference type="PROSITE" id="PS00991">
    <property type="entry name" value="CLAT_ADAPTOR_M_2"/>
    <property type="match status" value="1"/>
</dbReference>
<evidence type="ECO:0000259" key="6">
    <source>
        <dbReference type="PROSITE" id="PS51072"/>
    </source>
</evidence>
<dbReference type="SUPFAM" id="SSF49447">
    <property type="entry name" value="Second domain of Mu2 adaptin subunit (ap50) of ap2 adaptor"/>
    <property type="match status" value="1"/>
</dbReference>
<dbReference type="InterPro" id="IPR028565">
    <property type="entry name" value="MHD"/>
</dbReference>
<evidence type="ECO:0000256" key="2">
    <source>
        <dbReference type="ARBA" id="ARBA00022448"/>
    </source>
</evidence>
<dbReference type="PIRSF" id="PIRSF005992">
    <property type="entry name" value="Clathrin_mu"/>
    <property type="match status" value="1"/>
</dbReference>
<dbReference type="InterPro" id="IPR036168">
    <property type="entry name" value="AP2_Mu_C_sf"/>
</dbReference>
<comment type="similarity">
    <text evidence="5">Belongs to the adaptor complexes medium subunit family.</text>
</comment>
<dbReference type="FunFam" id="3.30.450.60:FF:000002">
    <property type="entry name" value="AP-2 complex subunit mu, putative"/>
    <property type="match status" value="1"/>
</dbReference>
<dbReference type="GO" id="GO:0030131">
    <property type="term" value="C:clathrin adaptor complex"/>
    <property type="evidence" value="ECO:0007669"/>
    <property type="project" value="UniProtKB-UniRule"/>
</dbReference>
<dbReference type="InterPro" id="IPR050431">
    <property type="entry name" value="Adaptor_comp_med_subunit"/>
</dbReference>
<accession>A0A1E4T4W6</accession>
<gene>
    <name evidence="7" type="ORF">CANARDRAFT_27195</name>
</gene>
<keyword evidence="8" id="KW-1185">Reference proteome</keyword>
<dbReference type="InterPro" id="IPR022775">
    <property type="entry name" value="AP_mu_sigma_su"/>
</dbReference>
<evidence type="ECO:0000256" key="5">
    <source>
        <dbReference type="PIRNR" id="PIRNR005992"/>
    </source>
</evidence>
<dbReference type="Gene3D" id="3.30.450.60">
    <property type="match status" value="1"/>
</dbReference>
<sequence length="488" mass="54569">MITGLFIYNHKGEVLISRLFREGVKRNVCEVFRIQVISNLSDVKSPVLTLGSTTFLHIRHGLLWLVVVTRSNVDASTILEFQYKFMELLSSLILENQSKKLTETDIKDNFSLIYEILDEVIEFGYVSNLDLNSLKPYLTSPITKSSSSIAQEFENNNGKMMKGVTGLSSSMGGSTASGLLARATTMRRKSAGKLATVASFPNAGSPLENSESGTPWRSTGIKYKKNQVQLSVVENVNLLVSSSGSTIRSYVEGTITMDSKLSGTPTCSFALGREDSSRYEDDDTLQSSQLTDCNFHQSVNLKDFDEDGLIRFIPPDGEFELMKYRVNTSNMPFTVYVDIDTIGNSKLEYHIQLISNYPKKTTADNVTVKIPIPQSTIRSKINADNGKAKILDDQAIIQWQFKKIEGKQNFKLTAEIETVQHSTATGGSHDLISWMKSKPPISMNFNMDMYSISGNVVKFLNIMEPNEGYHAVKWVKYNSKAKSYEIRM</sequence>
<evidence type="ECO:0000256" key="1">
    <source>
        <dbReference type="ARBA" id="ARBA00004308"/>
    </source>
</evidence>
<dbReference type="InterPro" id="IPR043532">
    <property type="entry name" value="AP2_Mu_N"/>
</dbReference>
<dbReference type="GO" id="GO:0006886">
    <property type="term" value="P:intracellular protein transport"/>
    <property type="evidence" value="ECO:0007669"/>
    <property type="project" value="UniProtKB-UniRule"/>
</dbReference>
<keyword evidence="4" id="KW-0472">Membrane</keyword>
<dbReference type="InterPro" id="IPR018240">
    <property type="entry name" value="Clathrin_mu_CS"/>
</dbReference>
<evidence type="ECO:0000256" key="4">
    <source>
        <dbReference type="ARBA" id="ARBA00023136"/>
    </source>
</evidence>
<reference evidence="8" key="1">
    <citation type="submission" date="2016-04" db="EMBL/GenBank/DDBJ databases">
        <title>Comparative genomics of biotechnologically important yeasts.</title>
        <authorList>
            <consortium name="DOE Joint Genome Institute"/>
            <person name="Riley R."/>
            <person name="Haridas S."/>
            <person name="Wolfe K.H."/>
            <person name="Lopes M.R."/>
            <person name="Hittinger C.T."/>
            <person name="Goker M."/>
            <person name="Salamov A."/>
            <person name="Wisecaver J."/>
            <person name="Long T.M."/>
            <person name="Aerts A.L."/>
            <person name="Barry K."/>
            <person name="Choi C."/>
            <person name="Clum A."/>
            <person name="Coughlan A.Y."/>
            <person name="Deshpande S."/>
            <person name="Douglass A.P."/>
            <person name="Hanson S.J."/>
            <person name="Klenk H.-P."/>
            <person name="Labutti K."/>
            <person name="Lapidus A."/>
            <person name="Lindquist E."/>
            <person name="Lipzen A."/>
            <person name="Meier-Kolthoff J.P."/>
            <person name="Ohm R.A."/>
            <person name="Otillar R.P."/>
            <person name="Pangilinan J."/>
            <person name="Peng Y."/>
            <person name="Rokas A."/>
            <person name="Rosa C.A."/>
            <person name="Scheuner C."/>
            <person name="Sibirny A.A."/>
            <person name="Slot J.C."/>
            <person name="Stielow J.B."/>
            <person name="Sun H."/>
            <person name="Kurtzman C.P."/>
            <person name="Blackwell M."/>
            <person name="Grigoriev I.V."/>
            <person name="Jeffries T.W."/>
        </authorList>
    </citation>
    <scope>NUCLEOTIDE SEQUENCE [LARGE SCALE GENOMIC DNA]</scope>
    <source>
        <strain evidence="8">NRRL YB-2248</strain>
    </source>
</reference>
<dbReference type="GO" id="GO:0012505">
    <property type="term" value="C:endomembrane system"/>
    <property type="evidence" value="ECO:0007669"/>
    <property type="project" value="UniProtKB-SubCell"/>
</dbReference>
<dbReference type="EMBL" id="KV453849">
    <property type="protein sequence ID" value="ODV86807.1"/>
    <property type="molecule type" value="Genomic_DNA"/>
</dbReference>
<dbReference type="OrthoDB" id="10259133at2759"/>
<dbReference type="AlphaFoldDB" id="A0A1E4T4W6"/>
<dbReference type="Gene3D" id="2.60.40.1170">
    <property type="entry name" value="Mu homology domain, subdomain B"/>
    <property type="match status" value="2"/>
</dbReference>
<evidence type="ECO:0000313" key="7">
    <source>
        <dbReference type="EMBL" id="ODV86807.1"/>
    </source>
</evidence>
<protein>
    <recommendedName>
        <fullName evidence="6">MHD domain-containing protein</fullName>
    </recommendedName>
</protein>
<dbReference type="GO" id="GO:0016192">
    <property type="term" value="P:vesicle-mediated transport"/>
    <property type="evidence" value="ECO:0007669"/>
    <property type="project" value="InterPro"/>
</dbReference>
<evidence type="ECO:0000313" key="8">
    <source>
        <dbReference type="Proteomes" id="UP000094801"/>
    </source>
</evidence>
<dbReference type="InterPro" id="IPR001392">
    <property type="entry name" value="Clathrin_mu"/>
</dbReference>
<comment type="subcellular location">
    <subcellularLocation>
        <location evidence="1">Endomembrane system</location>
    </subcellularLocation>
</comment>
<organism evidence="7 8">
    <name type="scientific">[Candida] arabinofermentans NRRL YB-2248</name>
    <dbReference type="NCBI Taxonomy" id="983967"/>
    <lineage>
        <taxon>Eukaryota</taxon>
        <taxon>Fungi</taxon>
        <taxon>Dikarya</taxon>
        <taxon>Ascomycota</taxon>
        <taxon>Saccharomycotina</taxon>
        <taxon>Pichiomycetes</taxon>
        <taxon>Pichiales</taxon>
        <taxon>Pichiaceae</taxon>
        <taxon>Ogataea</taxon>
        <taxon>Ogataea/Candida clade</taxon>
    </lineage>
</organism>
<dbReference type="PROSITE" id="PS51072">
    <property type="entry name" value="MHD"/>
    <property type="match status" value="1"/>
</dbReference>
<dbReference type="PANTHER" id="PTHR10529">
    <property type="entry name" value="AP COMPLEX SUBUNIT MU"/>
    <property type="match status" value="1"/>
</dbReference>
<proteinExistence type="inferred from homology"/>
<evidence type="ECO:0000256" key="3">
    <source>
        <dbReference type="ARBA" id="ARBA00022927"/>
    </source>
</evidence>
<dbReference type="Pfam" id="PF01217">
    <property type="entry name" value="Clat_adaptor_s"/>
    <property type="match status" value="1"/>
</dbReference>
<dbReference type="SUPFAM" id="SSF64356">
    <property type="entry name" value="SNARE-like"/>
    <property type="match status" value="1"/>
</dbReference>
<dbReference type="CDD" id="cd14836">
    <property type="entry name" value="AP2_Mu_N"/>
    <property type="match status" value="1"/>
</dbReference>
<dbReference type="InterPro" id="IPR011012">
    <property type="entry name" value="Longin-like_dom_sf"/>
</dbReference>
<keyword evidence="2 5" id="KW-0813">Transport</keyword>
<feature type="domain" description="MHD" evidence="6">
    <location>
        <begin position="225"/>
        <end position="487"/>
    </location>
</feature>
<dbReference type="STRING" id="983967.A0A1E4T4W6"/>
<keyword evidence="3 5" id="KW-0653">Protein transport</keyword>
<dbReference type="Pfam" id="PF00928">
    <property type="entry name" value="Adap_comp_sub"/>
    <property type="match status" value="1"/>
</dbReference>
<dbReference type="Proteomes" id="UP000094801">
    <property type="component" value="Unassembled WGS sequence"/>
</dbReference>
<name>A0A1E4T4W6_9ASCO</name>
<dbReference type="PRINTS" id="PR00314">
    <property type="entry name" value="CLATHRINADPT"/>
</dbReference>